<dbReference type="Gene3D" id="2.50.20.10">
    <property type="entry name" value="Lipoprotein localisation LolA/LolB/LppX"/>
    <property type="match status" value="1"/>
</dbReference>
<organism evidence="1 2">
    <name type="scientific">Cellulomonas soli</name>
    <dbReference type="NCBI Taxonomy" id="931535"/>
    <lineage>
        <taxon>Bacteria</taxon>
        <taxon>Bacillati</taxon>
        <taxon>Actinomycetota</taxon>
        <taxon>Actinomycetes</taxon>
        <taxon>Micrococcales</taxon>
        <taxon>Cellulomonadaceae</taxon>
        <taxon>Cellulomonas</taxon>
    </lineage>
</organism>
<dbReference type="EMBL" id="BKAL01000003">
    <property type="protein sequence ID" value="GEP68318.1"/>
    <property type="molecule type" value="Genomic_DNA"/>
</dbReference>
<dbReference type="OrthoDB" id="4822274at2"/>
<evidence type="ECO:0008006" key="3">
    <source>
        <dbReference type="Google" id="ProtNLM"/>
    </source>
</evidence>
<reference evidence="1 2" key="1">
    <citation type="submission" date="2019-07" db="EMBL/GenBank/DDBJ databases">
        <title>Whole genome shotgun sequence of Cellulomonas soli NBRC 109434.</title>
        <authorList>
            <person name="Hosoyama A."/>
            <person name="Uohara A."/>
            <person name="Ohji S."/>
            <person name="Ichikawa N."/>
        </authorList>
    </citation>
    <scope>NUCLEOTIDE SEQUENCE [LARGE SCALE GENOMIC DNA]</scope>
    <source>
        <strain evidence="1 2">NBRC 109434</strain>
    </source>
</reference>
<dbReference type="PANTHER" id="PTHR37507:SF2">
    <property type="entry name" value="SPORULATION PROTEIN YDCC"/>
    <property type="match status" value="1"/>
</dbReference>
<dbReference type="AlphaFoldDB" id="A0A512PAU6"/>
<name>A0A512PAU6_9CELL</name>
<accession>A0A512PAU6</accession>
<proteinExistence type="predicted"/>
<comment type="caution">
    <text evidence="1">The sequence shown here is derived from an EMBL/GenBank/DDBJ whole genome shotgun (WGS) entry which is preliminary data.</text>
</comment>
<keyword evidence="2" id="KW-1185">Reference proteome</keyword>
<dbReference type="PANTHER" id="PTHR37507">
    <property type="entry name" value="SPORULATION PROTEIN YDCC"/>
    <property type="match status" value="1"/>
</dbReference>
<gene>
    <name evidence="1" type="ORF">CSO01_10330</name>
</gene>
<dbReference type="Proteomes" id="UP000321798">
    <property type="component" value="Unassembled WGS sequence"/>
</dbReference>
<dbReference type="InterPro" id="IPR052944">
    <property type="entry name" value="Sporulation_related"/>
</dbReference>
<evidence type="ECO:0000313" key="1">
    <source>
        <dbReference type="EMBL" id="GEP68318.1"/>
    </source>
</evidence>
<protein>
    <recommendedName>
        <fullName evidence="3">MucB/RseB N-terminal domain-containing protein</fullName>
    </recommendedName>
</protein>
<sequence length="417" mass="42440">MSTPSAPSPRPRTLSTRARWAVPAVVAVGVAAAFAAPPLLASAGEAVQPPVDPAELVATVLQAEPTPLSGTVVYTARLGLPELPINEMTGADPIDLLSGSSTLRVWTDGAERSRVSLLGTASEYSVVRDGPEAWTYSSADDESVHYTLDAAGQAAYASAQQQMADALDPTVTGDLPTPQEAAAQILEHASEHSTVTLGESLTIAGRAAHQLVVTPDDPATLVAKVVVAVDARTSVPLRVQVWSTADGSAPSLELGFTDIAYDAPSDAVLTYSAPAGASTREVVVPLPEHTDAPAVGTAAGLPEGVAVAGEGWSTVVTLSDVDVAGLLAGDPTSTPAGRAVEKTFGSDSAQDLIGEFMPSDEDGGHGMQLDTTALYSQLTSAVPEGRLLSSTLLSVLVTDDGRVLVGSVAPEALRAAA</sequence>
<evidence type="ECO:0000313" key="2">
    <source>
        <dbReference type="Proteomes" id="UP000321798"/>
    </source>
</evidence>
<dbReference type="RefSeq" id="WP_146952093.1">
    <property type="nucleotide sequence ID" value="NZ_BAABBJ010000009.1"/>
</dbReference>